<evidence type="ECO:0000313" key="2">
    <source>
        <dbReference type="Proteomes" id="UP001057402"/>
    </source>
</evidence>
<proteinExistence type="predicted"/>
<reference evidence="2" key="1">
    <citation type="journal article" date="2023" name="Front. Plant Sci.">
        <title>Chromosomal-level genome assembly of Melastoma candidum provides insights into trichome evolution.</title>
        <authorList>
            <person name="Zhong Y."/>
            <person name="Wu W."/>
            <person name="Sun C."/>
            <person name="Zou P."/>
            <person name="Liu Y."/>
            <person name="Dai S."/>
            <person name="Zhou R."/>
        </authorList>
    </citation>
    <scope>NUCLEOTIDE SEQUENCE [LARGE SCALE GENOMIC DNA]</scope>
</reference>
<accession>A0ACB9RUL6</accession>
<sequence length="199" mass="22466">MMHNPSKVRQKIMKKWIMGLRSCSSSHENLSLSERRWIIKLSADLALASVRNGSRRWSRAIIEEASRNPDNKGLIQRMLGSGCDYRSPCLIPREGRSDGNGAGHVTKSMWVATSSKKIVKRCRRARRSNGRAPRRNEAASIAKRLVKKRTQLLKDFVPGGQDMDDVSLIEETLDYIVWLRAQVDVMRALAHSLPATTSI</sequence>
<gene>
    <name evidence="1" type="ORF">MLD38_007203</name>
</gene>
<protein>
    <submittedName>
        <fullName evidence="1">Uncharacterized protein</fullName>
    </submittedName>
</protein>
<organism evidence="1 2">
    <name type="scientific">Melastoma candidum</name>
    <dbReference type="NCBI Taxonomy" id="119954"/>
    <lineage>
        <taxon>Eukaryota</taxon>
        <taxon>Viridiplantae</taxon>
        <taxon>Streptophyta</taxon>
        <taxon>Embryophyta</taxon>
        <taxon>Tracheophyta</taxon>
        <taxon>Spermatophyta</taxon>
        <taxon>Magnoliopsida</taxon>
        <taxon>eudicotyledons</taxon>
        <taxon>Gunneridae</taxon>
        <taxon>Pentapetalae</taxon>
        <taxon>rosids</taxon>
        <taxon>malvids</taxon>
        <taxon>Myrtales</taxon>
        <taxon>Melastomataceae</taxon>
        <taxon>Melastomatoideae</taxon>
        <taxon>Melastomateae</taxon>
        <taxon>Melastoma</taxon>
    </lineage>
</organism>
<comment type="caution">
    <text evidence="1">The sequence shown here is derived from an EMBL/GenBank/DDBJ whole genome shotgun (WGS) entry which is preliminary data.</text>
</comment>
<keyword evidence="2" id="KW-1185">Reference proteome</keyword>
<dbReference type="EMBL" id="CM042882">
    <property type="protein sequence ID" value="KAI4381093.1"/>
    <property type="molecule type" value="Genomic_DNA"/>
</dbReference>
<name>A0ACB9RUL6_9MYRT</name>
<evidence type="ECO:0000313" key="1">
    <source>
        <dbReference type="EMBL" id="KAI4381093.1"/>
    </source>
</evidence>
<dbReference type="Proteomes" id="UP001057402">
    <property type="component" value="Chromosome 3"/>
</dbReference>